<dbReference type="EMBL" id="VRYZ01000007">
    <property type="protein sequence ID" value="TXS90032.1"/>
    <property type="molecule type" value="Genomic_DNA"/>
</dbReference>
<sequence length="189" mass="19646">MMRPERKGQAGASLLEVAIALLVLGVGLLGLIRLQGLAQQQLYDAAQRSLATRLARDVLARMQDNPGALAYYASLTPVAAAEAQAGPPAACALSPCLPNERAAADAAHWRRVLAGLAPVQAGPRADGGLVQGLLCIRQQGAGVAVEVAWRGSTRAVVDDGTEPRCGAGSAGMDDDLRRALRMVSYVRTP</sequence>
<dbReference type="NCBIfam" id="TIGR02523">
    <property type="entry name" value="type_IV_pilV"/>
    <property type="match status" value="1"/>
</dbReference>
<evidence type="ECO:0000313" key="3">
    <source>
        <dbReference type="Proteomes" id="UP000321933"/>
    </source>
</evidence>
<dbReference type="InterPro" id="IPR013362">
    <property type="entry name" value="Pilus_4_PilV"/>
</dbReference>
<dbReference type="AlphaFoldDB" id="A0A5C8ZQX7"/>
<keyword evidence="1" id="KW-1133">Transmembrane helix</keyword>
<evidence type="ECO:0000313" key="2">
    <source>
        <dbReference type="EMBL" id="TXS90032.1"/>
    </source>
</evidence>
<dbReference type="OrthoDB" id="5734318at2"/>
<keyword evidence="3" id="KW-1185">Reference proteome</keyword>
<keyword evidence="1" id="KW-0472">Membrane</keyword>
<accession>A0A5C8ZQX7</accession>
<organism evidence="2 3">
    <name type="scientific">Parahaliea aestuarii</name>
    <dbReference type="NCBI Taxonomy" id="1852021"/>
    <lineage>
        <taxon>Bacteria</taxon>
        <taxon>Pseudomonadati</taxon>
        <taxon>Pseudomonadota</taxon>
        <taxon>Gammaproteobacteria</taxon>
        <taxon>Cellvibrionales</taxon>
        <taxon>Halieaceae</taxon>
        <taxon>Parahaliea</taxon>
    </lineage>
</organism>
<reference evidence="2 3" key="1">
    <citation type="submission" date="2019-08" db="EMBL/GenBank/DDBJ databases">
        <title>Parahaliea maris sp. nov., isolated from the surface seawater.</title>
        <authorList>
            <person name="Liu Y."/>
        </authorList>
    </citation>
    <scope>NUCLEOTIDE SEQUENCE [LARGE SCALE GENOMIC DNA]</scope>
    <source>
        <strain evidence="2 3">S2-26</strain>
    </source>
</reference>
<keyword evidence="1" id="KW-0812">Transmembrane</keyword>
<comment type="caution">
    <text evidence="2">The sequence shown here is derived from an EMBL/GenBank/DDBJ whole genome shotgun (WGS) entry which is preliminary data.</text>
</comment>
<evidence type="ECO:0000256" key="1">
    <source>
        <dbReference type="SAM" id="Phobius"/>
    </source>
</evidence>
<feature type="transmembrane region" description="Helical" evidence="1">
    <location>
        <begin position="12"/>
        <end position="32"/>
    </location>
</feature>
<gene>
    <name evidence="2" type="primary">pilV</name>
    <name evidence="2" type="ORF">FVW59_15630</name>
</gene>
<dbReference type="Proteomes" id="UP000321933">
    <property type="component" value="Unassembled WGS sequence"/>
</dbReference>
<name>A0A5C8ZQX7_9GAMM</name>
<protein>
    <submittedName>
        <fullName evidence="2">Type IV pilus modification protein PilV</fullName>
    </submittedName>
</protein>
<proteinExistence type="predicted"/>